<dbReference type="Pfam" id="PF03279">
    <property type="entry name" value="Lip_A_acyltrans"/>
    <property type="match status" value="1"/>
</dbReference>
<evidence type="ECO:0000256" key="7">
    <source>
        <dbReference type="SAM" id="MobiDB-lite"/>
    </source>
</evidence>
<dbReference type="EMBL" id="BPRA01000019">
    <property type="protein sequence ID" value="GJE57224.1"/>
    <property type="molecule type" value="Genomic_DNA"/>
</dbReference>
<accession>A0ABQ4TPF4</accession>
<reference evidence="8" key="1">
    <citation type="journal article" date="2021" name="Front. Microbiol.">
        <title>Comprehensive Comparative Genomics and Phenotyping of Methylobacterium Species.</title>
        <authorList>
            <person name="Alessa O."/>
            <person name="Ogura Y."/>
            <person name="Fujitani Y."/>
            <person name="Takami H."/>
            <person name="Hayashi T."/>
            <person name="Sahin N."/>
            <person name="Tani A."/>
        </authorList>
    </citation>
    <scope>NUCLEOTIDE SEQUENCE</scope>
    <source>
        <strain evidence="8">DSM 23674</strain>
    </source>
</reference>
<evidence type="ECO:0000256" key="3">
    <source>
        <dbReference type="ARBA" id="ARBA00022519"/>
    </source>
</evidence>
<proteinExistence type="predicted"/>
<dbReference type="PANTHER" id="PTHR30606:SF9">
    <property type="entry name" value="LIPID A BIOSYNTHESIS LAUROYLTRANSFERASE"/>
    <property type="match status" value="1"/>
</dbReference>
<organism evidence="8 9">
    <name type="scientific">Methylobacterium thuringiense</name>
    <dbReference type="NCBI Taxonomy" id="1003091"/>
    <lineage>
        <taxon>Bacteria</taxon>
        <taxon>Pseudomonadati</taxon>
        <taxon>Pseudomonadota</taxon>
        <taxon>Alphaproteobacteria</taxon>
        <taxon>Hyphomicrobiales</taxon>
        <taxon>Methylobacteriaceae</taxon>
        <taxon>Methylobacterium</taxon>
    </lineage>
</organism>
<keyword evidence="4" id="KW-0808">Transferase</keyword>
<gene>
    <name evidence="8" type="primary">lpxL</name>
    <name evidence="8" type="ORF">EKPJFOCH_3737</name>
</gene>
<evidence type="ECO:0000256" key="2">
    <source>
        <dbReference type="ARBA" id="ARBA00022475"/>
    </source>
</evidence>
<keyword evidence="6" id="KW-0012">Acyltransferase</keyword>
<keyword evidence="2" id="KW-1003">Cell membrane</keyword>
<keyword evidence="9" id="KW-1185">Reference proteome</keyword>
<evidence type="ECO:0000313" key="8">
    <source>
        <dbReference type="EMBL" id="GJE57224.1"/>
    </source>
</evidence>
<evidence type="ECO:0000256" key="6">
    <source>
        <dbReference type="ARBA" id="ARBA00023315"/>
    </source>
</evidence>
<dbReference type="PANTHER" id="PTHR30606">
    <property type="entry name" value="LIPID A BIOSYNTHESIS LAUROYL ACYLTRANSFERASE"/>
    <property type="match status" value="1"/>
</dbReference>
<dbReference type="Proteomes" id="UP001055101">
    <property type="component" value="Unassembled WGS sequence"/>
</dbReference>
<reference evidence="8" key="2">
    <citation type="submission" date="2021-08" db="EMBL/GenBank/DDBJ databases">
        <authorList>
            <person name="Tani A."/>
            <person name="Ola A."/>
            <person name="Ogura Y."/>
            <person name="Katsura K."/>
            <person name="Hayashi T."/>
        </authorList>
    </citation>
    <scope>NUCLEOTIDE SEQUENCE</scope>
    <source>
        <strain evidence="8">DSM 23674</strain>
    </source>
</reference>
<feature type="region of interest" description="Disordered" evidence="7">
    <location>
        <begin position="311"/>
        <end position="330"/>
    </location>
</feature>
<keyword evidence="5" id="KW-0472">Membrane</keyword>
<sequence>MLRLALILQRHLPRMAGLATIPLIRGLFLIARALGPDRASNTGAWITRKVGPWLPSHKIAVANIRAAFPDLDEAGVQRIAREAWDNLGRTGAEYAHLDTLFDFDPDGPEKRVAVQGIDQFIAVRDDGKPGLLFSAHLANWELPAICAAKFDLETTAVFRPPNNAAAAQLVGEVRRKTMGGLAASQPGAVFAMQGVIERGGHLGQLIDQHFTRGVVVEFFGRPVLANPLLGKLVRHHECPVHGARVVRRPGGKFTLELTPALDLPRDASGQIDVQGAMQAMTRVVEAWVRENPGQWLWMHRRWRPNMLPKPKPAAPGIAPAAAVQVAQAEP</sequence>
<comment type="caution">
    <text evidence="8">The sequence shown here is derived from an EMBL/GenBank/DDBJ whole genome shotgun (WGS) entry which is preliminary data.</text>
</comment>
<comment type="subcellular location">
    <subcellularLocation>
        <location evidence="1">Cell inner membrane</location>
    </subcellularLocation>
</comment>
<dbReference type="NCBIfam" id="NF005120">
    <property type="entry name" value="PRK06553.1"/>
    <property type="match status" value="1"/>
</dbReference>
<dbReference type="InterPro" id="IPR004960">
    <property type="entry name" value="LipA_acyltrans"/>
</dbReference>
<name>A0ABQ4TPF4_9HYPH</name>
<evidence type="ECO:0000256" key="4">
    <source>
        <dbReference type="ARBA" id="ARBA00022679"/>
    </source>
</evidence>
<protein>
    <submittedName>
        <fullName evidence="8">Lipid A biosynthesis lauroyltransferase</fullName>
    </submittedName>
</protein>
<dbReference type="CDD" id="cd07984">
    <property type="entry name" value="LPLAT_LABLAT-like"/>
    <property type="match status" value="1"/>
</dbReference>
<dbReference type="RefSeq" id="WP_147816318.1">
    <property type="nucleotide sequence ID" value="NZ_BPRA01000019.1"/>
</dbReference>
<evidence type="ECO:0000256" key="1">
    <source>
        <dbReference type="ARBA" id="ARBA00004533"/>
    </source>
</evidence>
<keyword evidence="3" id="KW-0997">Cell inner membrane</keyword>
<evidence type="ECO:0000313" key="9">
    <source>
        <dbReference type="Proteomes" id="UP001055101"/>
    </source>
</evidence>
<evidence type="ECO:0000256" key="5">
    <source>
        <dbReference type="ARBA" id="ARBA00023136"/>
    </source>
</evidence>
<feature type="compositionally biased region" description="Low complexity" evidence="7">
    <location>
        <begin position="314"/>
        <end position="330"/>
    </location>
</feature>